<evidence type="ECO:0000313" key="2">
    <source>
        <dbReference type="Proteomes" id="UP000821853"/>
    </source>
</evidence>
<keyword evidence="2" id="KW-1185">Reference proteome</keyword>
<dbReference type="PANTHER" id="PTHR19303:SF73">
    <property type="entry name" value="PROTEIN PDC2"/>
    <property type="match status" value="1"/>
</dbReference>
<dbReference type="Proteomes" id="UP000821853">
    <property type="component" value="Chromosome 3"/>
</dbReference>
<comment type="caution">
    <text evidence="1">The sequence shown here is derived from an EMBL/GenBank/DDBJ whole genome shotgun (WGS) entry which is preliminary data.</text>
</comment>
<sequence>MASPASPATAPAAKRAKYEAQNLASEGHILKVLQAAASRKEGMEKFHVKKSPRSSYIKNEDQILQAYDGDMFGEKRTRLRMAAHPELEEALLRWIAVSRDTQLPLKRPPYLRTRWFDRFKKRHGLALRNVCGEQGAIDESVVQDWRSGLSARLSTYQPCNIFNADETALFFKGKQFEVSQLSVIDMPTHVWNNTPPEVVANCFKRSVFVDDAPDPVVVAVYSDVAVAGKVTDSYVVANVLNGEGDSAHEDQSDSDERPRHTITGAAHAFAVLEDIRMPPSRHCLAQRDTATRCNTFPIRDSDTAVSPEAYVTTGVDKTQAAKLEIMIVPLTFRAQAGMLAPLLLPPQRDTATRCNTFPIRDSDTAVSPEAYVTTGVDKTQAAKLEIMIVPLTFRAQAGMLAPLLLPR</sequence>
<evidence type="ECO:0000313" key="1">
    <source>
        <dbReference type="EMBL" id="KAH9370471.1"/>
    </source>
</evidence>
<evidence type="ECO:0008006" key="3">
    <source>
        <dbReference type="Google" id="ProtNLM"/>
    </source>
</evidence>
<dbReference type="EMBL" id="JABSTR010000005">
    <property type="protein sequence ID" value="KAH9370471.1"/>
    <property type="molecule type" value="Genomic_DNA"/>
</dbReference>
<proteinExistence type="predicted"/>
<dbReference type="GO" id="GO:0003677">
    <property type="term" value="F:DNA binding"/>
    <property type="evidence" value="ECO:0007669"/>
    <property type="project" value="TreeGrafter"/>
</dbReference>
<dbReference type="VEuPathDB" id="VectorBase:HLOH_063518"/>
<dbReference type="OrthoDB" id="7612720at2759"/>
<accession>A0A9J6G6D3</accession>
<dbReference type="GO" id="GO:0005634">
    <property type="term" value="C:nucleus"/>
    <property type="evidence" value="ECO:0007669"/>
    <property type="project" value="TreeGrafter"/>
</dbReference>
<dbReference type="InterPro" id="IPR050863">
    <property type="entry name" value="CenT-Element_Derived"/>
</dbReference>
<protein>
    <recommendedName>
        <fullName evidence="3">HTH CENPB-type domain-containing protein</fullName>
    </recommendedName>
</protein>
<dbReference type="AlphaFoldDB" id="A0A9J6G6D3"/>
<reference evidence="1 2" key="1">
    <citation type="journal article" date="2020" name="Cell">
        <title>Large-Scale Comparative Analyses of Tick Genomes Elucidate Their Genetic Diversity and Vector Capacities.</title>
        <authorList>
            <consortium name="Tick Genome and Microbiome Consortium (TIGMIC)"/>
            <person name="Jia N."/>
            <person name="Wang J."/>
            <person name="Shi W."/>
            <person name="Du L."/>
            <person name="Sun Y."/>
            <person name="Zhan W."/>
            <person name="Jiang J.F."/>
            <person name="Wang Q."/>
            <person name="Zhang B."/>
            <person name="Ji P."/>
            <person name="Bell-Sakyi L."/>
            <person name="Cui X.M."/>
            <person name="Yuan T.T."/>
            <person name="Jiang B.G."/>
            <person name="Yang W.F."/>
            <person name="Lam T.T."/>
            <person name="Chang Q.C."/>
            <person name="Ding S.J."/>
            <person name="Wang X.J."/>
            <person name="Zhu J.G."/>
            <person name="Ruan X.D."/>
            <person name="Zhao L."/>
            <person name="Wei J.T."/>
            <person name="Ye R.Z."/>
            <person name="Que T.C."/>
            <person name="Du C.H."/>
            <person name="Zhou Y.H."/>
            <person name="Cheng J.X."/>
            <person name="Dai P.F."/>
            <person name="Guo W.B."/>
            <person name="Han X.H."/>
            <person name="Huang E.J."/>
            <person name="Li L.F."/>
            <person name="Wei W."/>
            <person name="Gao Y.C."/>
            <person name="Liu J.Z."/>
            <person name="Shao H.Z."/>
            <person name="Wang X."/>
            <person name="Wang C.C."/>
            <person name="Yang T.C."/>
            <person name="Huo Q.B."/>
            <person name="Li W."/>
            <person name="Chen H.Y."/>
            <person name="Chen S.E."/>
            <person name="Zhou L.G."/>
            <person name="Ni X.B."/>
            <person name="Tian J.H."/>
            <person name="Sheng Y."/>
            <person name="Liu T."/>
            <person name="Pan Y.S."/>
            <person name="Xia L.Y."/>
            <person name="Li J."/>
            <person name="Zhao F."/>
            <person name="Cao W.C."/>
        </authorList>
    </citation>
    <scope>NUCLEOTIDE SEQUENCE [LARGE SCALE GENOMIC DNA]</scope>
    <source>
        <strain evidence="1">HaeL-2018</strain>
    </source>
</reference>
<organism evidence="1 2">
    <name type="scientific">Haemaphysalis longicornis</name>
    <name type="common">Bush tick</name>
    <dbReference type="NCBI Taxonomy" id="44386"/>
    <lineage>
        <taxon>Eukaryota</taxon>
        <taxon>Metazoa</taxon>
        <taxon>Ecdysozoa</taxon>
        <taxon>Arthropoda</taxon>
        <taxon>Chelicerata</taxon>
        <taxon>Arachnida</taxon>
        <taxon>Acari</taxon>
        <taxon>Parasitiformes</taxon>
        <taxon>Ixodida</taxon>
        <taxon>Ixodoidea</taxon>
        <taxon>Ixodidae</taxon>
        <taxon>Haemaphysalinae</taxon>
        <taxon>Haemaphysalis</taxon>
    </lineage>
</organism>
<name>A0A9J6G6D3_HAELO</name>
<gene>
    <name evidence="1" type="ORF">HPB48_020569</name>
</gene>
<dbReference type="PANTHER" id="PTHR19303">
    <property type="entry name" value="TRANSPOSON"/>
    <property type="match status" value="1"/>
</dbReference>